<organism evidence="5 6">
    <name type="scientific">Dekkera bruxellensis</name>
    <name type="common">Brettanomyces custersii</name>
    <dbReference type="NCBI Taxonomy" id="5007"/>
    <lineage>
        <taxon>Eukaryota</taxon>
        <taxon>Fungi</taxon>
        <taxon>Dikarya</taxon>
        <taxon>Ascomycota</taxon>
        <taxon>Saccharomycotina</taxon>
        <taxon>Pichiomycetes</taxon>
        <taxon>Pichiales</taxon>
        <taxon>Pichiaceae</taxon>
        <taxon>Brettanomyces</taxon>
    </lineage>
</organism>
<name>A0A871R2W5_DEKBR</name>
<sequence length="354" mass="37727">MRSVFCLLPLAISSAYAGPMLLKRDDSYDHYSNVTTVVVAAPFSNSSSTYSSANEVLDVTPIPDSELADVTTVITLTSIIYHTETRDDQPTTVEELTTIYNTVTSEAAKSSATSEEASAENENSQNSDENTNQDENSGEHTTVVQTLTNFVTASYEDAALASSYSSNATVPMNSTYIYTTPSSSDLSTTSSVQQKYANAVTTVSSQVANDENASSSSSSSSALSTNLVSSDSELSSGSATTSSATSTSSGSKTTYTGRGTYYGVGQGNCGWVSQDSQHVVAISQRLYNTLSNQYSFSEYCGRHITASYQGKSVTVEVVDSCGSCSDNDLDFSESAFKELADLEKGVIQVEWYWD</sequence>
<dbReference type="PANTHER" id="PTHR31836:SF28">
    <property type="entry name" value="SRCR DOMAIN-CONTAINING PROTEIN-RELATED"/>
    <property type="match status" value="1"/>
</dbReference>
<dbReference type="InterPro" id="IPR051477">
    <property type="entry name" value="Expansin_CellWall"/>
</dbReference>
<reference evidence="5" key="1">
    <citation type="submission" date="2020-10" db="EMBL/GenBank/DDBJ databases">
        <authorList>
            <person name="Palmer J.M."/>
        </authorList>
    </citation>
    <scope>NUCLEOTIDE SEQUENCE</scope>
    <source>
        <strain evidence="5">UCD 2041</strain>
    </source>
</reference>
<dbReference type="SUPFAM" id="SSF50685">
    <property type="entry name" value="Barwin-like endoglucanases"/>
    <property type="match status" value="1"/>
</dbReference>
<dbReference type="AlphaFoldDB" id="A0A871R2W5"/>
<evidence type="ECO:0000313" key="5">
    <source>
        <dbReference type="EMBL" id="QOU19074.1"/>
    </source>
</evidence>
<evidence type="ECO:0000313" key="6">
    <source>
        <dbReference type="Proteomes" id="UP000663131"/>
    </source>
</evidence>
<feature type="chain" id="PRO_5034732172" description="RlpA-like protein double-psi beta-barrel domain-containing protein" evidence="3">
    <location>
        <begin position="18"/>
        <end position="354"/>
    </location>
</feature>
<dbReference type="Proteomes" id="UP000663131">
    <property type="component" value="Chromosome 5"/>
</dbReference>
<dbReference type="CDD" id="cd22191">
    <property type="entry name" value="DPBB_RlpA_EXP_N-like"/>
    <property type="match status" value="1"/>
</dbReference>
<dbReference type="Pfam" id="PF03330">
    <property type="entry name" value="DPBB_1"/>
    <property type="match status" value="1"/>
</dbReference>
<dbReference type="Gene3D" id="2.40.40.10">
    <property type="entry name" value="RlpA-like domain"/>
    <property type="match status" value="1"/>
</dbReference>
<accession>A0A871R2W5</accession>
<evidence type="ECO:0000256" key="3">
    <source>
        <dbReference type="SAM" id="SignalP"/>
    </source>
</evidence>
<feature type="compositionally biased region" description="Low complexity" evidence="2">
    <location>
        <begin position="106"/>
        <end position="130"/>
    </location>
</feature>
<dbReference type="GeneID" id="64576218"/>
<dbReference type="PANTHER" id="PTHR31836">
    <property type="match status" value="1"/>
</dbReference>
<gene>
    <name evidence="5" type="ORF">BRETT_004295</name>
</gene>
<feature type="signal peptide" evidence="3">
    <location>
        <begin position="1"/>
        <end position="17"/>
    </location>
</feature>
<dbReference type="InterPro" id="IPR009009">
    <property type="entry name" value="RlpA-like_DPBB"/>
</dbReference>
<dbReference type="EMBL" id="CP063133">
    <property type="protein sequence ID" value="QOU19074.1"/>
    <property type="molecule type" value="Genomic_DNA"/>
</dbReference>
<proteinExistence type="predicted"/>
<feature type="region of interest" description="Disordered" evidence="2">
    <location>
        <begin position="106"/>
        <end position="140"/>
    </location>
</feature>
<dbReference type="InterPro" id="IPR036908">
    <property type="entry name" value="RlpA-like_sf"/>
</dbReference>
<dbReference type="OrthoDB" id="623670at2759"/>
<feature type="region of interest" description="Disordered" evidence="2">
    <location>
        <begin position="232"/>
        <end position="252"/>
    </location>
</feature>
<feature type="domain" description="RlpA-like protein double-psi beta-barrel" evidence="4">
    <location>
        <begin position="296"/>
        <end position="350"/>
    </location>
</feature>
<evidence type="ECO:0000256" key="2">
    <source>
        <dbReference type="SAM" id="MobiDB-lite"/>
    </source>
</evidence>
<protein>
    <recommendedName>
        <fullName evidence="4">RlpA-like protein double-psi beta-barrel domain-containing protein</fullName>
    </recommendedName>
</protein>
<evidence type="ECO:0000259" key="4">
    <source>
        <dbReference type="Pfam" id="PF03330"/>
    </source>
</evidence>
<dbReference type="KEGG" id="bbrx:BRETT_004295"/>
<dbReference type="RefSeq" id="XP_041135567.1">
    <property type="nucleotide sequence ID" value="XM_041282791.1"/>
</dbReference>
<evidence type="ECO:0000256" key="1">
    <source>
        <dbReference type="ARBA" id="ARBA00022729"/>
    </source>
</evidence>
<reference evidence="5" key="2">
    <citation type="journal article" name="BMC Genomics">
        <title>New genome assemblies reveal patterns of domestication and adaptation across Brettanomyces (Dekkera) species.</title>
        <authorList>
            <person name="Roach M.J."/>
            <person name="Borneman A.R."/>
        </authorList>
    </citation>
    <scope>NUCLEOTIDE SEQUENCE</scope>
    <source>
        <strain evidence="5">UCD 2041</strain>
    </source>
</reference>
<keyword evidence="1 3" id="KW-0732">Signal</keyword>